<protein>
    <recommendedName>
        <fullName evidence="4">IS66 family insertion sequence element accessory protein TnpB</fullName>
    </recommendedName>
</protein>
<evidence type="ECO:0000313" key="1">
    <source>
        <dbReference type="EMBL" id="AZG71714.1"/>
    </source>
</evidence>
<accession>A0A3G8LQK4</accession>
<reference evidence="1" key="2">
    <citation type="submission" date="2018-11" db="EMBL/GenBank/DDBJ databases">
        <authorList>
            <person name="Hwang Y.J."/>
            <person name="Hwang C.Y."/>
        </authorList>
    </citation>
    <scope>NUCLEOTIDE SEQUENCE</scope>
    <source>
        <strain evidence="1">LMG 19866</strain>
    </source>
</reference>
<dbReference type="OrthoDB" id="6217214at2"/>
<reference evidence="3" key="1">
    <citation type="submission" date="2018-11" db="EMBL/GenBank/DDBJ databases">
        <title>Shewanella sp. M2.</title>
        <authorList>
            <person name="Hwang Y.J."/>
            <person name="Hwang C.Y."/>
        </authorList>
    </citation>
    <scope>NUCLEOTIDE SEQUENCE [LARGE SCALE GENOMIC DNA]</scope>
    <source>
        <strain evidence="3">LMG 19866</strain>
    </source>
</reference>
<dbReference type="KEGG" id="slj:EGC82_17495"/>
<dbReference type="RefSeq" id="WP_124729337.1">
    <property type="nucleotide sequence ID" value="NZ_CP034015.1"/>
</dbReference>
<evidence type="ECO:0008006" key="4">
    <source>
        <dbReference type="Google" id="ProtNLM"/>
    </source>
</evidence>
<evidence type="ECO:0000313" key="3">
    <source>
        <dbReference type="Proteomes" id="UP000278035"/>
    </source>
</evidence>
<dbReference type="EMBL" id="CP034015">
    <property type="protein sequence ID" value="AZG71714.1"/>
    <property type="molecule type" value="Genomic_DNA"/>
</dbReference>
<gene>
    <name evidence="1" type="ORF">EGC82_02385</name>
    <name evidence="2" type="ORF">EGC82_17495</name>
</gene>
<proteinExistence type="predicted"/>
<keyword evidence="3" id="KW-1185">Reference proteome</keyword>
<organism evidence="1 3">
    <name type="scientific">Shewanella livingstonensis</name>
    <dbReference type="NCBI Taxonomy" id="150120"/>
    <lineage>
        <taxon>Bacteria</taxon>
        <taxon>Pseudomonadati</taxon>
        <taxon>Pseudomonadota</taxon>
        <taxon>Gammaproteobacteria</taxon>
        <taxon>Alteromonadales</taxon>
        <taxon>Shewanellaceae</taxon>
        <taxon>Shewanella</taxon>
    </lineage>
</organism>
<sequence>MKTYRTTTQWQMLLQQRGSFSGTNIEFCQHHNVAITTYYKQRALLAEYQPNSTLPVQTTNPTSSRFIQVKQTTTEVCAQTHQNVVQFDIRTGQLMFPANLATNDIVAIIKGLTA</sequence>
<dbReference type="EMBL" id="CP034015">
    <property type="protein sequence ID" value="AZG74389.1"/>
    <property type="molecule type" value="Genomic_DNA"/>
</dbReference>
<evidence type="ECO:0000313" key="2">
    <source>
        <dbReference type="EMBL" id="AZG74389.1"/>
    </source>
</evidence>
<name>A0A3G8LQK4_9GAMM</name>
<dbReference type="AlphaFoldDB" id="A0A3G8LQK4"/>
<dbReference type="KEGG" id="slj:EGC82_02385"/>
<dbReference type="Proteomes" id="UP000278035">
    <property type="component" value="Chromosome"/>
</dbReference>